<feature type="domain" description="Flagellar basal-body/hook protein C-terminal" evidence="6">
    <location>
        <begin position="196"/>
        <end position="238"/>
    </location>
</feature>
<dbReference type="PANTHER" id="PTHR30435">
    <property type="entry name" value="FLAGELLAR PROTEIN"/>
    <property type="match status" value="1"/>
</dbReference>
<keyword evidence="8" id="KW-0969">Cilium</keyword>
<dbReference type="Pfam" id="PF06429">
    <property type="entry name" value="Flg_bbr_C"/>
    <property type="match status" value="1"/>
</dbReference>
<evidence type="ECO:0000313" key="9">
    <source>
        <dbReference type="Proteomes" id="UP001310692"/>
    </source>
</evidence>
<keyword evidence="9" id="KW-1185">Reference proteome</keyword>
<feature type="domain" description="Flagellar hook protein FlgE/F/G-like D1" evidence="7">
    <location>
        <begin position="86"/>
        <end position="137"/>
    </location>
</feature>
<dbReference type="SUPFAM" id="SSF117143">
    <property type="entry name" value="Flagellar hook protein flgE"/>
    <property type="match status" value="1"/>
</dbReference>
<evidence type="ECO:0000259" key="5">
    <source>
        <dbReference type="Pfam" id="PF00460"/>
    </source>
</evidence>
<dbReference type="InterPro" id="IPR037925">
    <property type="entry name" value="FlgE/F/G-like"/>
</dbReference>
<accession>A0ABU7LZS4</accession>
<keyword evidence="3 4" id="KW-0975">Bacterial flagellum</keyword>
<comment type="subcellular location">
    <subcellularLocation>
        <location evidence="1 4">Bacterial flagellum basal body</location>
    </subcellularLocation>
</comment>
<evidence type="ECO:0000259" key="6">
    <source>
        <dbReference type="Pfam" id="PF06429"/>
    </source>
</evidence>
<dbReference type="PANTHER" id="PTHR30435:SF19">
    <property type="entry name" value="FLAGELLAR BASAL-BODY ROD PROTEIN FLGG"/>
    <property type="match status" value="1"/>
</dbReference>
<reference evidence="8 9" key="1">
    <citation type="submission" date="2024-01" db="EMBL/GenBank/DDBJ databases">
        <title>Hyphobacterium bacterium isolated from marine sediment.</title>
        <authorList>
            <person name="Zhao S."/>
        </authorList>
    </citation>
    <scope>NUCLEOTIDE SEQUENCE [LARGE SCALE GENOMIC DNA]</scope>
    <source>
        <strain evidence="8 9">Y60-23</strain>
    </source>
</reference>
<comment type="similarity">
    <text evidence="2 4">Belongs to the flagella basal body rod proteins family.</text>
</comment>
<dbReference type="InterPro" id="IPR010930">
    <property type="entry name" value="Flg_bb/hook_C_dom"/>
</dbReference>
<dbReference type="EMBL" id="JAZDRO010000004">
    <property type="protein sequence ID" value="MEE2567053.1"/>
    <property type="molecule type" value="Genomic_DNA"/>
</dbReference>
<dbReference type="InterPro" id="IPR001444">
    <property type="entry name" value="Flag_bb_rod_N"/>
</dbReference>
<dbReference type="Pfam" id="PF00460">
    <property type="entry name" value="Flg_bb_rod"/>
    <property type="match status" value="1"/>
</dbReference>
<organism evidence="8 9">
    <name type="scientific">Hyphobacterium marinum</name>
    <dbReference type="NCBI Taxonomy" id="3116574"/>
    <lineage>
        <taxon>Bacteria</taxon>
        <taxon>Pseudomonadati</taxon>
        <taxon>Pseudomonadota</taxon>
        <taxon>Alphaproteobacteria</taxon>
        <taxon>Maricaulales</taxon>
        <taxon>Maricaulaceae</taxon>
        <taxon>Hyphobacterium</taxon>
    </lineage>
</organism>
<keyword evidence="8" id="KW-0282">Flagellum</keyword>
<dbReference type="PROSITE" id="PS00588">
    <property type="entry name" value="FLAGELLA_BB_ROD"/>
    <property type="match status" value="1"/>
</dbReference>
<proteinExistence type="inferred from homology"/>
<protein>
    <submittedName>
        <fullName evidence="8">Flagellar hook-basal body complex protein</fullName>
    </submittedName>
</protein>
<sequence>MDNALMIGLSRQLTLRRAMDVTANNIANANTPGFKVESLLLQNQPARRAESQDGPRDLQFVENWGVARDFGQGRLEYTGRPLDLAFEGEGFFAVETEGGDLRYTRDGRFRLDQEGRLAATDGSLVLDEGGAPILLEPGGGHITVQGGAILQDGNEVARLGAYTFENLGALEKTGDGRYRAPEGVDADLAEEININQGYVESSNVQQVLELTRMMETMRAYQSVSRFIQQGEELDRKAIERLGRV</sequence>
<dbReference type="InterPro" id="IPR019776">
    <property type="entry name" value="Flagellar_basal_body_rod_CS"/>
</dbReference>
<dbReference type="RefSeq" id="WP_330196612.1">
    <property type="nucleotide sequence ID" value="NZ_JAZDRO010000004.1"/>
</dbReference>
<evidence type="ECO:0000256" key="3">
    <source>
        <dbReference type="ARBA" id="ARBA00023143"/>
    </source>
</evidence>
<dbReference type="InterPro" id="IPR053967">
    <property type="entry name" value="LlgE_F_G-like_D1"/>
</dbReference>
<name>A0ABU7LZS4_9PROT</name>
<dbReference type="InterPro" id="IPR020013">
    <property type="entry name" value="Flagellar_FlgE/F/G"/>
</dbReference>
<keyword evidence="8" id="KW-0966">Cell projection</keyword>
<comment type="caution">
    <text evidence="8">The sequence shown here is derived from an EMBL/GenBank/DDBJ whole genome shotgun (WGS) entry which is preliminary data.</text>
</comment>
<dbReference type="Pfam" id="PF22692">
    <property type="entry name" value="LlgE_F_G_D1"/>
    <property type="match status" value="1"/>
</dbReference>
<dbReference type="NCBIfam" id="TIGR03506">
    <property type="entry name" value="FlgEFG_subfam"/>
    <property type="match status" value="1"/>
</dbReference>
<dbReference type="Proteomes" id="UP001310692">
    <property type="component" value="Unassembled WGS sequence"/>
</dbReference>
<evidence type="ECO:0000256" key="2">
    <source>
        <dbReference type="ARBA" id="ARBA00009677"/>
    </source>
</evidence>
<evidence type="ECO:0000256" key="1">
    <source>
        <dbReference type="ARBA" id="ARBA00004117"/>
    </source>
</evidence>
<gene>
    <name evidence="8" type="ORF">V0U35_10205</name>
</gene>
<feature type="domain" description="Flagellar basal body rod protein N-terminal" evidence="5">
    <location>
        <begin position="7"/>
        <end position="35"/>
    </location>
</feature>
<evidence type="ECO:0000259" key="7">
    <source>
        <dbReference type="Pfam" id="PF22692"/>
    </source>
</evidence>
<evidence type="ECO:0000256" key="4">
    <source>
        <dbReference type="RuleBase" id="RU362116"/>
    </source>
</evidence>
<evidence type="ECO:0000313" key="8">
    <source>
        <dbReference type="EMBL" id="MEE2567053.1"/>
    </source>
</evidence>